<keyword evidence="3 6" id="KW-0812">Transmembrane</keyword>
<comment type="caution">
    <text evidence="8">The sequence shown here is derived from an EMBL/GenBank/DDBJ whole genome shotgun (WGS) entry which is preliminary data.</text>
</comment>
<feature type="transmembrane region" description="Helical" evidence="6">
    <location>
        <begin position="89"/>
        <end position="111"/>
    </location>
</feature>
<keyword evidence="5 6" id="KW-0472">Membrane</keyword>
<comment type="subcellular location">
    <subcellularLocation>
        <location evidence="1">Cell membrane</location>
        <topology evidence="1">Multi-pass membrane protein</topology>
    </subcellularLocation>
</comment>
<dbReference type="InterPro" id="IPR052218">
    <property type="entry name" value="Preflagellin_Peptidase"/>
</dbReference>
<accession>A0A553JUL6</accession>
<proteinExistence type="predicted"/>
<dbReference type="Pfam" id="PF01478">
    <property type="entry name" value="Peptidase_A24"/>
    <property type="match status" value="1"/>
</dbReference>
<dbReference type="OrthoDB" id="5687582at2"/>
<evidence type="ECO:0000256" key="1">
    <source>
        <dbReference type="ARBA" id="ARBA00004651"/>
    </source>
</evidence>
<dbReference type="AlphaFoldDB" id="A0A553JUL6"/>
<dbReference type="PANTHER" id="PTHR36506:SF1">
    <property type="entry name" value="PREFLAGELLIN PEPTIDASE"/>
    <property type="match status" value="1"/>
</dbReference>
<evidence type="ECO:0000313" key="9">
    <source>
        <dbReference type="Proteomes" id="UP000318126"/>
    </source>
</evidence>
<protein>
    <recommendedName>
        <fullName evidence="7">Prepilin type IV endopeptidase peptidase domain-containing protein</fullName>
    </recommendedName>
</protein>
<name>A0A553JUL6_SHEHA</name>
<evidence type="ECO:0000256" key="2">
    <source>
        <dbReference type="ARBA" id="ARBA00022475"/>
    </source>
</evidence>
<evidence type="ECO:0000256" key="5">
    <source>
        <dbReference type="ARBA" id="ARBA00023136"/>
    </source>
</evidence>
<organism evidence="8 9">
    <name type="scientific">Shewanella hanedai</name>
    <name type="common">Alteromonas hanedai</name>
    <dbReference type="NCBI Taxonomy" id="25"/>
    <lineage>
        <taxon>Bacteria</taxon>
        <taxon>Pseudomonadati</taxon>
        <taxon>Pseudomonadota</taxon>
        <taxon>Gammaproteobacteria</taxon>
        <taxon>Alteromonadales</taxon>
        <taxon>Shewanellaceae</taxon>
        <taxon>Shewanella</taxon>
    </lineage>
</organism>
<evidence type="ECO:0000256" key="4">
    <source>
        <dbReference type="ARBA" id="ARBA00022989"/>
    </source>
</evidence>
<evidence type="ECO:0000256" key="6">
    <source>
        <dbReference type="SAM" id="Phobius"/>
    </source>
</evidence>
<dbReference type="EMBL" id="VKGK01000001">
    <property type="protein sequence ID" value="TRY16142.1"/>
    <property type="molecule type" value="Genomic_DNA"/>
</dbReference>
<dbReference type="Proteomes" id="UP000318126">
    <property type="component" value="Unassembled WGS sequence"/>
</dbReference>
<reference evidence="9" key="1">
    <citation type="submission" date="2019-07" db="EMBL/GenBank/DDBJ databases">
        <title>Shewanella sp. YLB-08 draft genomic sequence.</title>
        <authorList>
            <person name="Yu L."/>
        </authorList>
    </citation>
    <scope>NUCLEOTIDE SEQUENCE [LARGE SCALE GENOMIC DNA]</scope>
    <source>
        <strain evidence="9">JCM 20706</strain>
    </source>
</reference>
<feature type="transmembrane region" description="Helical" evidence="6">
    <location>
        <begin position="25"/>
        <end position="42"/>
    </location>
</feature>
<sequence length="164" mass="17627">MLAIISLLLVLVTISISDIRKRRISNVGCFAALIICVWLAASQQRIIEGLINGCSIFLLSLVLFRFRWLGAGDGKLASALAVALPLSQLPLALMLTLMCGGVLAVVYLIKYRVIQRLSRGEDAGLPYGIAISLGFYIPILAFYLGELEGASSTSLFAIAAVNRL</sequence>
<evidence type="ECO:0000259" key="7">
    <source>
        <dbReference type="Pfam" id="PF01478"/>
    </source>
</evidence>
<dbReference type="RefSeq" id="WP_143562587.1">
    <property type="nucleotide sequence ID" value="NZ_BMPL01000001.1"/>
</dbReference>
<dbReference type="InterPro" id="IPR000045">
    <property type="entry name" value="Prepilin_IV_endopep_pep"/>
</dbReference>
<evidence type="ECO:0000313" key="8">
    <source>
        <dbReference type="EMBL" id="TRY16142.1"/>
    </source>
</evidence>
<evidence type="ECO:0000256" key="3">
    <source>
        <dbReference type="ARBA" id="ARBA00022692"/>
    </source>
</evidence>
<dbReference type="PANTHER" id="PTHR36506">
    <property type="entry name" value="PREFLAGELLIN PEPTIDASE"/>
    <property type="match status" value="1"/>
</dbReference>
<dbReference type="GO" id="GO:0005886">
    <property type="term" value="C:plasma membrane"/>
    <property type="evidence" value="ECO:0007669"/>
    <property type="project" value="UniProtKB-SubCell"/>
</dbReference>
<keyword evidence="2" id="KW-1003">Cell membrane</keyword>
<feature type="transmembrane region" description="Helical" evidence="6">
    <location>
        <begin position="49"/>
        <end position="69"/>
    </location>
</feature>
<feature type="domain" description="Prepilin type IV endopeptidase peptidase" evidence="7">
    <location>
        <begin position="6"/>
        <end position="105"/>
    </location>
</feature>
<dbReference type="Gene3D" id="1.20.120.1220">
    <property type="match status" value="1"/>
</dbReference>
<feature type="transmembrane region" description="Helical" evidence="6">
    <location>
        <begin position="123"/>
        <end position="144"/>
    </location>
</feature>
<dbReference type="GO" id="GO:0004190">
    <property type="term" value="F:aspartic-type endopeptidase activity"/>
    <property type="evidence" value="ECO:0007669"/>
    <property type="project" value="InterPro"/>
</dbReference>
<gene>
    <name evidence="8" type="ORF">FN961_00480</name>
</gene>
<keyword evidence="4 6" id="KW-1133">Transmembrane helix</keyword>
<keyword evidence="9" id="KW-1185">Reference proteome</keyword>